<feature type="transmembrane region" description="Helical" evidence="1">
    <location>
        <begin position="111"/>
        <end position="139"/>
    </location>
</feature>
<dbReference type="PANTHER" id="PTHR35797">
    <property type="entry name" value="PROTEASE-RELATED"/>
    <property type="match status" value="1"/>
</dbReference>
<feature type="transmembrane region" description="Helical" evidence="1">
    <location>
        <begin position="35"/>
        <end position="54"/>
    </location>
</feature>
<evidence type="ECO:0000259" key="2">
    <source>
        <dbReference type="Pfam" id="PF02517"/>
    </source>
</evidence>
<dbReference type="InterPro" id="IPR003675">
    <property type="entry name" value="Rce1/LyrA-like_dom"/>
</dbReference>
<feature type="transmembrane region" description="Helical" evidence="1">
    <location>
        <begin position="202"/>
        <end position="223"/>
    </location>
</feature>
<feature type="transmembrane region" description="Helical" evidence="1">
    <location>
        <begin position="159"/>
        <end position="181"/>
    </location>
</feature>
<feature type="domain" description="CAAX prenyl protease 2/Lysostaphin resistance protein A-like" evidence="2">
    <location>
        <begin position="178"/>
        <end position="277"/>
    </location>
</feature>
<dbReference type="Proteomes" id="UP000546126">
    <property type="component" value="Unassembled WGS sequence"/>
</dbReference>
<keyword evidence="1" id="KW-1133">Transmembrane helix</keyword>
<keyword evidence="3" id="KW-0378">Hydrolase</keyword>
<reference evidence="3 4" key="1">
    <citation type="submission" date="2020-06" db="EMBL/GenBank/DDBJ databases">
        <authorList>
            <person name="Chanama M."/>
        </authorList>
    </citation>
    <scope>NUCLEOTIDE SEQUENCE [LARGE SCALE GENOMIC DNA]</scope>
    <source>
        <strain evidence="3 4">TBRC6557</strain>
    </source>
</reference>
<keyword evidence="3" id="KW-0645">Protease</keyword>
<keyword evidence="3" id="KW-0482">Metalloprotease</keyword>
<accession>A0A7Y6IKY3</accession>
<proteinExistence type="predicted"/>
<keyword evidence="4" id="KW-1185">Reference proteome</keyword>
<dbReference type="Pfam" id="PF02517">
    <property type="entry name" value="Rce1-like"/>
    <property type="match status" value="1"/>
</dbReference>
<dbReference type="AlphaFoldDB" id="A0A7Y6IKY3"/>
<dbReference type="PANTHER" id="PTHR35797:SF1">
    <property type="entry name" value="PROTEASE"/>
    <property type="match status" value="1"/>
</dbReference>
<dbReference type="GO" id="GO:0080120">
    <property type="term" value="P:CAAX-box protein maturation"/>
    <property type="evidence" value="ECO:0007669"/>
    <property type="project" value="UniProtKB-ARBA"/>
</dbReference>
<protein>
    <submittedName>
        <fullName evidence="3">CPBP family intramembrane metalloprotease</fullName>
    </submittedName>
</protein>
<feature type="transmembrane region" description="Helical" evidence="1">
    <location>
        <begin position="296"/>
        <end position="318"/>
    </location>
</feature>
<dbReference type="GO" id="GO:0006508">
    <property type="term" value="P:proteolysis"/>
    <property type="evidence" value="ECO:0007669"/>
    <property type="project" value="UniProtKB-KW"/>
</dbReference>
<gene>
    <name evidence="3" type="ORF">HT134_07885</name>
</gene>
<organism evidence="3 4">
    <name type="scientific">Nonomuraea rhodomycinica</name>
    <dbReference type="NCBI Taxonomy" id="1712872"/>
    <lineage>
        <taxon>Bacteria</taxon>
        <taxon>Bacillati</taxon>
        <taxon>Actinomycetota</taxon>
        <taxon>Actinomycetes</taxon>
        <taxon>Streptosporangiales</taxon>
        <taxon>Streptosporangiaceae</taxon>
        <taxon>Nonomuraea</taxon>
    </lineage>
</organism>
<dbReference type="RefSeq" id="WP_175599491.1">
    <property type="nucleotide sequence ID" value="NZ_JABWGO010000001.1"/>
</dbReference>
<evidence type="ECO:0000313" key="3">
    <source>
        <dbReference type="EMBL" id="NUW40050.1"/>
    </source>
</evidence>
<keyword evidence="1" id="KW-0812">Transmembrane</keyword>
<dbReference type="GO" id="GO:0004175">
    <property type="term" value="F:endopeptidase activity"/>
    <property type="evidence" value="ECO:0007669"/>
    <property type="project" value="UniProtKB-ARBA"/>
</dbReference>
<dbReference type="InterPro" id="IPR042150">
    <property type="entry name" value="MmRce1-like"/>
</dbReference>
<comment type="caution">
    <text evidence="3">The sequence shown here is derived from an EMBL/GenBank/DDBJ whole genome shotgun (WGS) entry which is preliminary data.</text>
</comment>
<name>A0A7Y6IKY3_9ACTN</name>
<evidence type="ECO:0000256" key="1">
    <source>
        <dbReference type="SAM" id="Phobius"/>
    </source>
</evidence>
<feature type="transmembrane region" description="Helical" evidence="1">
    <location>
        <begin position="264"/>
        <end position="284"/>
    </location>
</feature>
<keyword evidence="1" id="KW-0472">Membrane</keyword>
<dbReference type="EMBL" id="JABWGO010000001">
    <property type="protein sequence ID" value="NUW40050.1"/>
    <property type="molecule type" value="Genomic_DNA"/>
</dbReference>
<evidence type="ECO:0000313" key="4">
    <source>
        <dbReference type="Proteomes" id="UP000546126"/>
    </source>
</evidence>
<feature type="transmembrane region" description="Helical" evidence="1">
    <location>
        <begin position="235"/>
        <end position="257"/>
    </location>
</feature>
<dbReference type="GO" id="GO:0008237">
    <property type="term" value="F:metallopeptidase activity"/>
    <property type="evidence" value="ECO:0007669"/>
    <property type="project" value="UniProtKB-KW"/>
</dbReference>
<sequence>MRPLPVFLVVAFGLAWVAALPLWLAGGLTSPMTQVWGMVMMFTPSVGVLAVWLLTGRAAGSGTDAGARVGTGSAAGSGADAGAGAAPGRPPFRRFARETGLTLGERPGRTLLLVLLVWFGVPLLVAASIALSAAFGLVSLDLTRFSLFQQGLRAQGAQVPGGLSTVVVVQILIATLAGPLLNAVPSLGEEWGWRGWLAPRLVAAHGTVAGLALSGVVWGLWHAPLTLLGYNYARLGPWAALYFVGFCVLAGVVFGWLRLRSGSVWPAVAAHGSVNAVTGVVLLLGDADAPPDPVVAGFTGLAGWAVLAVTAVVLLRFFPVRAPRPPYFPVPQPDPAGTPSAG</sequence>